<accession>A0A2H1V5K4</accession>
<organism evidence="2">
    <name type="scientific">Spodoptera frugiperda</name>
    <name type="common">Fall armyworm</name>
    <dbReference type="NCBI Taxonomy" id="7108"/>
    <lineage>
        <taxon>Eukaryota</taxon>
        <taxon>Metazoa</taxon>
        <taxon>Ecdysozoa</taxon>
        <taxon>Arthropoda</taxon>
        <taxon>Hexapoda</taxon>
        <taxon>Insecta</taxon>
        <taxon>Pterygota</taxon>
        <taxon>Neoptera</taxon>
        <taxon>Endopterygota</taxon>
        <taxon>Lepidoptera</taxon>
        <taxon>Glossata</taxon>
        <taxon>Ditrysia</taxon>
        <taxon>Noctuoidea</taxon>
        <taxon>Noctuidae</taxon>
        <taxon>Amphipyrinae</taxon>
        <taxon>Spodoptera</taxon>
    </lineage>
</organism>
<feature type="region of interest" description="Disordered" evidence="1">
    <location>
        <begin position="1"/>
        <end position="33"/>
    </location>
</feature>
<feature type="compositionally biased region" description="Low complexity" evidence="1">
    <location>
        <begin position="1"/>
        <end position="26"/>
    </location>
</feature>
<evidence type="ECO:0000256" key="1">
    <source>
        <dbReference type="SAM" id="MobiDB-lite"/>
    </source>
</evidence>
<sequence>MKLEISDSQSNQSDISCDSQSSQDSSTNDFVSSVPTSRSLLTNFSEVTVLWQYFQNFHKLLTGITSFDVT</sequence>
<evidence type="ECO:0000313" key="2">
    <source>
        <dbReference type="EMBL" id="SOQ36056.1"/>
    </source>
</evidence>
<dbReference type="EMBL" id="ODYU01000766">
    <property type="protein sequence ID" value="SOQ36056.1"/>
    <property type="molecule type" value="Genomic_DNA"/>
</dbReference>
<name>A0A2H1V5K4_SPOFR</name>
<protein>
    <submittedName>
        <fullName evidence="2">SFRICE_015771</fullName>
    </submittedName>
</protein>
<dbReference type="AlphaFoldDB" id="A0A2H1V5K4"/>
<proteinExistence type="predicted"/>
<reference evidence="2" key="1">
    <citation type="submission" date="2016-07" db="EMBL/GenBank/DDBJ databases">
        <authorList>
            <person name="Bretaudeau A."/>
        </authorList>
    </citation>
    <scope>NUCLEOTIDE SEQUENCE</scope>
    <source>
        <strain evidence="2">Rice</strain>
        <tissue evidence="2">Whole body</tissue>
    </source>
</reference>
<gene>
    <name evidence="2" type="ORF">SFRICE_015771</name>
</gene>